<keyword evidence="1 2" id="KW-0808">Transferase</keyword>
<evidence type="ECO:0000256" key="2">
    <source>
        <dbReference type="RuleBase" id="RU003750"/>
    </source>
</evidence>
<gene>
    <name evidence="4" type="ORF">O4H49_06700</name>
</gene>
<dbReference type="Pfam" id="PF01066">
    <property type="entry name" value="CDP-OH_P_transf"/>
    <property type="match status" value="1"/>
</dbReference>
<dbReference type="Proteomes" id="UP001069802">
    <property type="component" value="Unassembled WGS sequence"/>
</dbReference>
<feature type="transmembrane region" description="Helical" evidence="3">
    <location>
        <begin position="176"/>
        <end position="195"/>
    </location>
</feature>
<dbReference type="PROSITE" id="PS00379">
    <property type="entry name" value="CDP_ALCOHOL_P_TRANSF"/>
    <property type="match status" value="1"/>
</dbReference>
<feature type="transmembrane region" description="Helical" evidence="3">
    <location>
        <begin position="83"/>
        <end position="103"/>
    </location>
</feature>
<feature type="transmembrane region" description="Helical" evidence="3">
    <location>
        <begin position="148"/>
        <end position="170"/>
    </location>
</feature>
<evidence type="ECO:0000256" key="3">
    <source>
        <dbReference type="SAM" id="Phobius"/>
    </source>
</evidence>
<accession>A0ABT4LH78</accession>
<comment type="similarity">
    <text evidence="2">Belongs to the CDP-alcohol phosphatidyltransferase class-I family.</text>
</comment>
<proteinExistence type="inferred from homology"/>
<keyword evidence="3" id="KW-0472">Membrane</keyword>
<evidence type="ECO:0000313" key="5">
    <source>
        <dbReference type="Proteomes" id="UP001069802"/>
    </source>
</evidence>
<dbReference type="InterPro" id="IPR048254">
    <property type="entry name" value="CDP_ALCOHOL_P_TRANSF_CS"/>
</dbReference>
<dbReference type="EMBL" id="JAPWGY010000002">
    <property type="protein sequence ID" value="MCZ4280458.1"/>
    <property type="molecule type" value="Genomic_DNA"/>
</dbReference>
<keyword evidence="5" id="KW-1185">Reference proteome</keyword>
<organism evidence="4 5">
    <name type="scientific">Kiloniella laminariae</name>
    <dbReference type="NCBI Taxonomy" id="454162"/>
    <lineage>
        <taxon>Bacteria</taxon>
        <taxon>Pseudomonadati</taxon>
        <taxon>Pseudomonadota</taxon>
        <taxon>Alphaproteobacteria</taxon>
        <taxon>Rhodospirillales</taxon>
        <taxon>Kiloniellaceae</taxon>
        <taxon>Kiloniella</taxon>
    </lineage>
</organism>
<sequence>MFDAWMRKRIDPALERLGRSVSDREITANQVTWTGFGIGLMVIPALAFGRPEIALVCILLNRICDGLDGAVARIRGLSDLGGYLDITLDFLFYSAVIFGFALFDPLLNSLPAAFLIFSFVGTGSSFLAFAIVAEKRGISTDIRGKKSIYYLGGLTEGTETIVFLIALCIWPGSFPWMAWGFGSLCWITTAFRIHAAMTTFRP</sequence>
<evidence type="ECO:0000313" key="4">
    <source>
        <dbReference type="EMBL" id="MCZ4280458.1"/>
    </source>
</evidence>
<protein>
    <submittedName>
        <fullName evidence="4">CDP-alcohol phosphatidyltransferase family protein</fullName>
    </submittedName>
</protein>
<dbReference type="InterPro" id="IPR000462">
    <property type="entry name" value="CDP-OH_P_trans"/>
</dbReference>
<feature type="transmembrane region" description="Helical" evidence="3">
    <location>
        <begin position="109"/>
        <end position="132"/>
    </location>
</feature>
<dbReference type="Gene3D" id="1.20.120.1760">
    <property type="match status" value="1"/>
</dbReference>
<dbReference type="RefSeq" id="WP_269422659.1">
    <property type="nucleotide sequence ID" value="NZ_JAPWGY010000002.1"/>
</dbReference>
<evidence type="ECO:0000256" key="1">
    <source>
        <dbReference type="ARBA" id="ARBA00022679"/>
    </source>
</evidence>
<comment type="caution">
    <text evidence="4">The sequence shown here is derived from an EMBL/GenBank/DDBJ whole genome shotgun (WGS) entry which is preliminary data.</text>
</comment>
<name>A0ABT4LH78_9PROT</name>
<keyword evidence="3" id="KW-0812">Transmembrane</keyword>
<keyword evidence="3" id="KW-1133">Transmembrane helix</keyword>
<dbReference type="InterPro" id="IPR043130">
    <property type="entry name" value="CDP-OH_PTrfase_TM_dom"/>
</dbReference>
<reference evidence="4" key="1">
    <citation type="submission" date="2022-12" db="EMBL/GenBank/DDBJ databases">
        <title>Bacterial isolates from different developmental stages of Nematostella vectensis.</title>
        <authorList>
            <person name="Fraune S."/>
        </authorList>
    </citation>
    <scope>NUCLEOTIDE SEQUENCE</scope>
    <source>
        <strain evidence="4">G21630-S1</strain>
    </source>
</reference>